<dbReference type="Proteomes" id="UP001055439">
    <property type="component" value="Chromosome 8"/>
</dbReference>
<accession>A0A9E7KQI2</accession>
<keyword evidence="2" id="KW-1185">Reference proteome</keyword>
<protein>
    <submittedName>
        <fullName evidence="1">Uncharacterized protein</fullName>
    </submittedName>
</protein>
<sequence>MGSDGASQISSPFSDKLDGRIRLVQHLLLQACPKPILRIAPTRQAIHLSCCCVWCALHARPPPLLPSCNPPAGAYDGHCTEWGPNDGMIEEQVEFELRWQWRRWHDRERAWHVAEGPRAFSKEGETPIIGRTRSSPRGVVDGTTHCQFLDVTGHGLAPCTQGGVHGVIHAHATEPAGRTDGRQSPALACILNKSRQRWIFVLVTRSVTRSKRKEFLS</sequence>
<proteinExistence type="predicted"/>
<evidence type="ECO:0000313" key="1">
    <source>
        <dbReference type="EMBL" id="URE24109.1"/>
    </source>
</evidence>
<gene>
    <name evidence="1" type="ORF">MUK42_33964</name>
</gene>
<dbReference type="EMBL" id="CP097510">
    <property type="protein sequence ID" value="URE24109.1"/>
    <property type="molecule type" value="Genomic_DNA"/>
</dbReference>
<organism evidence="1 2">
    <name type="scientific">Musa troglodytarum</name>
    <name type="common">fe'i banana</name>
    <dbReference type="NCBI Taxonomy" id="320322"/>
    <lineage>
        <taxon>Eukaryota</taxon>
        <taxon>Viridiplantae</taxon>
        <taxon>Streptophyta</taxon>
        <taxon>Embryophyta</taxon>
        <taxon>Tracheophyta</taxon>
        <taxon>Spermatophyta</taxon>
        <taxon>Magnoliopsida</taxon>
        <taxon>Liliopsida</taxon>
        <taxon>Zingiberales</taxon>
        <taxon>Musaceae</taxon>
        <taxon>Musa</taxon>
    </lineage>
</organism>
<evidence type="ECO:0000313" key="2">
    <source>
        <dbReference type="Proteomes" id="UP001055439"/>
    </source>
</evidence>
<dbReference type="AlphaFoldDB" id="A0A9E7KQI2"/>
<reference evidence="1" key="1">
    <citation type="submission" date="2022-05" db="EMBL/GenBank/DDBJ databases">
        <title>The Musa troglodytarum L. genome provides insights into the mechanism of non-climacteric behaviour and enrichment of carotenoids.</title>
        <authorList>
            <person name="Wang J."/>
        </authorList>
    </citation>
    <scope>NUCLEOTIDE SEQUENCE</scope>
    <source>
        <tissue evidence="1">Leaf</tissue>
    </source>
</reference>
<name>A0A9E7KQI2_9LILI</name>